<keyword evidence="2" id="KW-1185">Reference proteome</keyword>
<protein>
    <submittedName>
        <fullName evidence="1">Uncharacterized protein</fullName>
    </submittedName>
</protein>
<proteinExistence type="predicted"/>
<dbReference type="Proteomes" id="UP001165962">
    <property type="component" value="Unassembled WGS sequence"/>
</dbReference>
<evidence type="ECO:0000313" key="2">
    <source>
        <dbReference type="Proteomes" id="UP001165962"/>
    </source>
</evidence>
<dbReference type="EMBL" id="JAAOIW010000002">
    <property type="protein sequence ID" value="NHN29626.1"/>
    <property type="molecule type" value="Genomic_DNA"/>
</dbReference>
<name>A0ABX0J2H1_9BACL</name>
<organism evidence="1 2">
    <name type="scientific">Paenibacillus agricola</name>
    <dbReference type="NCBI Taxonomy" id="2716264"/>
    <lineage>
        <taxon>Bacteria</taxon>
        <taxon>Bacillati</taxon>
        <taxon>Bacillota</taxon>
        <taxon>Bacilli</taxon>
        <taxon>Bacillales</taxon>
        <taxon>Paenibacillaceae</taxon>
        <taxon>Paenibacillus</taxon>
    </lineage>
</organism>
<accession>A0ABX0J2H1</accession>
<dbReference type="RefSeq" id="WP_166147753.1">
    <property type="nucleotide sequence ID" value="NZ_JAAOIW010000002.1"/>
</dbReference>
<comment type="caution">
    <text evidence="1">The sequence shown here is derived from an EMBL/GenBank/DDBJ whole genome shotgun (WGS) entry which is preliminary data.</text>
</comment>
<evidence type="ECO:0000313" key="1">
    <source>
        <dbReference type="EMBL" id="NHN29626.1"/>
    </source>
</evidence>
<reference evidence="1" key="1">
    <citation type="submission" date="2020-03" db="EMBL/GenBank/DDBJ databases">
        <title>Draft sequencing of Paenibacilllus sp. S3N08.</title>
        <authorList>
            <person name="Kim D.-U."/>
        </authorList>
    </citation>
    <scope>NUCLEOTIDE SEQUENCE</scope>
    <source>
        <strain evidence="1">S3N08</strain>
    </source>
</reference>
<gene>
    <name evidence="1" type="ORF">G9U52_07240</name>
</gene>
<sequence length="285" mass="33829">MKITCYYSDHSDMGYILLKPRLEDQVDEFESSKNEITHHLQPEQITIPYVTDEVVSPYLDLMTIAANTFEEDYEVGYDTEYGNDMDDEGYISGIELTLYHDRFIDLVKNQVFKVIRTEWRNREFHLITFDYADEVFKPENVIYKLTDEEDAFVIVQLIEPKTLGYQYTDENDQKRAVALFRGLISARDDIYPLEYLLKPQFLLRKDEGYLQIEKRLWCSPSDKHIWNAISLEHRNSLLNSINCDQCSANFDMLDCTFDMKSTNSFIARLYCKRCKHRFVKVVEWD</sequence>